<feature type="domain" description="Alcohol dehydrogenase-like N-terminal" evidence="6">
    <location>
        <begin position="29"/>
        <end position="143"/>
    </location>
</feature>
<dbReference type="PANTHER" id="PTHR42813">
    <property type="entry name" value="ZINC-TYPE ALCOHOL DEHYDROGENASE-LIKE"/>
    <property type="match status" value="1"/>
</dbReference>
<evidence type="ECO:0000259" key="6">
    <source>
        <dbReference type="Pfam" id="PF08240"/>
    </source>
</evidence>
<feature type="region of interest" description="Disordered" evidence="5">
    <location>
        <begin position="187"/>
        <end position="208"/>
    </location>
</feature>
<sequence>MHWAHEGAHLAGPRSVRTIDVPDPEILEPTDAIVRITSTAICGSDLHLLDVLGPFLHKGDVLGHEPMGVVVETGSAVSKISIGDRVVIPFVIACGECYQCRRGFTTQCERTRTPGQDTGASLYGYTELYGSVPGGQAEYLRVRLADANAMRITTDLPDERYLFLSDILPTAWQGCSTRTFRRAARSPCSASAPSGSWSPASAATSATT</sequence>
<keyword evidence="4" id="KW-0560">Oxidoreductase</keyword>
<comment type="caution">
    <text evidence="7">The sequence shown here is derived from an EMBL/GenBank/DDBJ whole genome shotgun (WGS) entry which is preliminary data.</text>
</comment>
<dbReference type="SUPFAM" id="SSF50129">
    <property type="entry name" value="GroES-like"/>
    <property type="match status" value="1"/>
</dbReference>
<keyword evidence="8" id="KW-1185">Reference proteome</keyword>
<comment type="cofactor">
    <cofactor evidence="1">
        <name>Zn(2+)</name>
        <dbReference type="ChEBI" id="CHEBI:29105"/>
    </cofactor>
</comment>
<evidence type="ECO:0000256" key="2">
    <source>
        <dbReference type="ARBA" id="ARBA00022723"/>
    </source>
</evidence>
<evidence type="ECO:0000313" key="7">
    <source>
        <dbReference type="EMBL" id="GMA94554.1"/>
    </source>
</evidence>
<evidence type="ECO:0000256" key="1">
    <source>
        <dbReference type="ARBA" id="ARBA00001947"/>
    </source>
</evidence>
<dbReference type="InterPro" id="IPR002328">
    <property type="entry name" value="ADH_Zn_CS"/>
</dbReference>
<evidence type="ECO:0000313" key="8">
    <source>
        <dbReference type="Proteomes" id="UP001157034"/>
    </source>
</evidence>
<dbReference type="InterPro" id="IPR011032">
    <property type="entry name" value="GroES-like_sf"/>
</dbReference>
<dbReference type="EMBL" id="BSVB01000001">
    <property type="protein sequence ID" value="GMA94554.1"/>
    <property type="molecule type" value="Genomic_DNA"/>
</dbReference>
<dbReference type="PANTHER" id="PTHR42813:SF2">
    <property type="entry name" value="DEHYDROGENASE, ZINC-CONTAINING, PUTATIVE (AFU_ORTHOLOGUE AFUA_2G02810)-RELATED"/>
    <property type="match status" value="1"/>
</dbReference>
<dbReference type="Gene3D" id="3.90.180.10">
    <property type="entry name" value="Medium-chain alcohol dehydrogenases, catalytic domain"/>
    <property type="match status" value="1"/>
</dbReference>
<dbReference type="InterPro" id="IPR013154">
    <property type="entry name" value="ADH-like_N"/>
</dbReference>
<gene>
    <name evidence="7" type="ORF">GCM10025881_13780</name>
</gene>
<evidence type="ECO:0000256" key="5">
    <source>
        <dbReference type="SAM" id="MobiDB-lite"/>
    </source>
</evidence>
<organism evidence="7 8">
    <name type="scientific">Pseudolysinimonas kribbensis</name>
    <dbReference type="NCBI Taxonomy" id="433641"/>
    <lineage>
        <taxon>Bacteria</taxon>
        <taxon>Bacillati</taxon>
        <taxon>Actinomycetota</taxon>
        <taxon>Actinomycetes</taxon>
        <taxon>Micrococcales</taxon>
        <taxon>Microbacteriaceae</taxon>
        <taxon>Pseudolysinimonas</taxon>
    </lineage>
</organism>
<proteinExistence type="predicted"/>
<name>A0ABQ6K554_9MICO</name>
<evidence type="ECO:0000256" key="3">
    <source>
        <dbReference type="ARBA" id="ARBA00022833"/>
    </source>
</evidence>
<keyword evidence="3" id="KW-0862">Zinc</keyword>
<dbReference type="PROSITE" id="PS00059">
    <property type="entry name" value="ADH_ZINC"/>
    <property type="match status" value="1"/>
</dbReference>
<protein>
    <recommendedName>
        <fullName evidence="6">Alcohol dehydrogenase-like N-terminal domain-containing protein</fullName>
    </recommendedName>
</protein>
<accession>A0ABQ6K554</accession>
<dbReference type="Proteomes" id="UP001157034">
    <property type="component" value="Unassembled WGS sequence"/>
</dbReference>
<keyword evidence="2" id="KW-0479">Metal-binding</keyword>
<dbReference type="Pfam" id="PF08240">
    <property type="entry name" value="ADH_N"/>
    <property type="match status" value="1"/>
</dbReference>
<reference evidence="8" key="1">
    <citation type="journal article" date="2019" name="Int. J. Syst. Evol. Microbiol.">
        <title>The Global Catalogue of Microorganisms (GCM) 10K type strain sequencing project: providing services to taxonomists for standard genome sequencing and annotation.</title>
        <authorList>
            <consortium name="The Broad Institute Genomics Platform"/>
            <consortium name="The Broad Institute Genome Sequencing Center for Infectious Disease"/>
            <person name="Wu L."/>
            <person name="Ma J."/>
        </authorList>
    </citation>
    <scope>NUCLEOTIDE SEQUENCE [LARGE SCALE GENOMIC DNA]</scope>
    <source>
        <strain evidence="8">NBRC 108894</strain>
    </source>
</reference>
<evidence type="ECO:0000256" key="4">
    <source>
        <dbReference type="ARBA" id="ARBA00023002"/>
    </source>
</evidence>